<comment type="caution">
    <text evidence="3">The sequence shown here is derived from an EMBL/GenBank/DDBJ whole genome shotgun (WGS) entry which is preliminary data.</text>
</comment>
<evidence type="ECO:0000256" key="1">
    <source>
        <dbReference type="ARBA" id="ARBA00023239"/>
    </source>
</evidence>
<sequence length="343" mass="37484">MIIDCHGHFTTAPATLVDYRRALLEWAGTGGRPPSAPVFDDGEVREALEGSQVRLQRERGIDLVLFSPRASAMAHHEGGLAVGVAWSRACNDLVAQAAALFPERFAPVCQLPQAPGEPLDAAVQELRRCVEELGFVACNLNPDPSGGRWSEPPLGDPWWYPLYEAMVELDVPAMVHVSASASPAVHATGGYYLAADTIVFMQLLLSGVFERFPTLRFVIPHGGGAVPFHWGRFRGLALDAKRPDPEESVLGNVFFDTCVYHQPGIDLLLEVIPARNVLFGSEMVGAVRGVDPVSGEAFDDTRRYVEQSGVIGDEERRLIYEENARRVYPRLEARLGSRAGGRV</sequence>
<dbReference type="RefSeq" id="WP_377788134.1">
    <property type="nucleotide sequence ID" value="NZ_JBHLYQ010000018.1"/>
</dbReference>
<dbReference type="InterPro" id="IPR032466">
    <property type="entry name" value="Metal_Hydrolase"/>
</dbReference>
<dbReference type="Pfam" id="PF04909">
    <property type="entry name" value="Amidohydro_2"/>
    <property type="match status" value="1"/>
</dbReference>
<evidence type="ECO:0000313" key="3">
    <source>
        <dbReference type="EMBL" id="MFC0081157.1"/>
    </source>
</evidence>
<dbReference type="EMBL" id="JBHLYQ010000018">
    <property type="protein sequence ID" value="MFC0081157.1"/>
    <property type="molecule type" value="Genomic_DNA"/>
</dbReference>
<organism evidence="3 4">
    <name type="scientific">Aciditerrimonas ferrireducens</name>
    <dbReference type="NCBI Taxonomy" id="667306"/>
    <lineage>
        <taxon>Bacteria</taxon>
        <taxon>Bacillati</taxon>
        <taxon>Actinomycetota</taxon>
        <taxon>Acidimicrobiia</taxon>
        <taxon>Acidimicrobiales</taxon>
        <taxon>Acidimicrobiaceae</taxon>
        <taxon>Aciditerrimonas</taxon>
    </lineage>
</organism>
<dbReference type="SUPFAM" id="SSF51556">
    <property type="entry name" value="Metallo-dependent hydrolases"/>
    <property type="match status" value="1"/>
</dbReference>
<evidence type="ECO:0000259" key="2">
    <source>
        <dbReference type="Pfam" id="PF04909"/>
    </source>
</evidence>
<gene>
    <name evidence="3" type="ORF">ACFFRE_03145</name>
</gene>
<reference evidence="3 4" key="1">
    <citation type="submission" date="2024-09" db="EMBL/GenBank/DDBJ databases">
        <authorList>
            <person name="Sun Q."/>
            <person name="Mori K."/>
        </authorList>
    </citation>
    <scope>NUCLEOTIDE SEQUENCE [LARGE SCALE GENOMIC DNA]</scope>
    <source>
        <strain evidence="3 4">JCM 15389</strain>
    </source>
</reference>
<accession>A0ABV6C0F1</accession>
<protein>
    <submittedName>
        <fullName evidence="3">Amidohydrolase family protein</fullName>
    </submittedName>
</protein>
<dbReference type="Gene3D" id="3.20.20.140">
    <property type="entry name" value="Metal-dependent hydrolases"/>
    <property type="match status" value="1"/>
</dbReference>
<keyword evidence="1" id="KW-0456">Lyase</keyword>
<dbReference type="PANTHER" id="PTHR21240">
    <property type="entry name" value="2-AMINO-3-CARBOXYLMUCONATE-6-SEMIALDEHYDE DECARBOXYLASE"/>
    <property type="match status" value="1"/>
</dbReference>
<proteinExistence type="predicted"/>
<evidence type="ECO:0000313" key="4">
    <source>
        <dbReference type="Proteomes" id="UP001589788"/>
    </source>
</evidence>
<dbReference type="InterPro" id="IPR006680">
    <property type="entry name" value="Amidohydro-rel"/>
</dbReference>
<keyword evidence="4" id="KW-1185">Reference proteome</keyword>
<dbReference type="Proteomes" id="UP001589788">
    <property type="component" value="Unassembled WGS sequence"/>
</dbReference>
<feature type="domain" description="Amidohydrolase-related" evidence="2">
    <location>
        <begin position="3"/>
        <end position="329"/>
    </location>
</feature>
<name>A0ABV6C0F1_9ACTN</name>
<dbReference type="InterPro" id="IPR032465">
    <property type="entry name" value="ACMSD"/>
</dbReference>
<dbReference type="PANTHER" id="PTHR21240:SF28">
    <property type="entry name" value="ISO-OROTATE DECARBOXYLASE (EUROFUNG)"/>
    <property type="match status" value="1"/>
</dbReference>